<dbReference type="EMBL" id="JAUTXU010000013">
    <property type="protein sequence ID" value="KAK3722390.1"/>
    <property type="molecule type" value="Genomic_DNA"/>
</dbReference>
<name>A0ACC3NSK3_9PEZI</name>
<sequence length="585" mass="63996">MSMVLTRSPLEPIVMNGAGGYPSRRSARLSAEGAEENEPPAKKSRANGAQSSKSAVSTKGQDGDSGAASRKKRKVYDEDVDGFAFTKSKRSKPTKAPAVRNSAPERVSLVKAPPAASTEDAEPKNTQRKTRRRLPTTPEREPAAKPIRRSKRLSDETEPARQQASPHKPAHARSHAKHDRSPSPFNARPVTVEKKRRKAADGGGEEKTMRIQLPFADTPIIKRNKEMRKASAETSHRRSSSGMRGRRASSLIDEGRGNEASELLPPAVSNRSRSCPPSNTQVSGLSTPPSSENFAFRPPEAIALNSLAQETLADDTIPTTALPHSEVSSADFFKHISAEVTEPRRMRCLLGWCGTRALPPRPDAPTESTVGLNHEFQALQAARVIQEELSQDLTSKGILSDWFSRDDSVPPSIPLRKKPNPRNVANAAKAVELERELERLKRERAEWDELIAAAASPSSPSKPHAEDDGSLSPLHPELLDSPQRAILEQLQAPTTQSLTDPSAIQQRLRNISENLEFTVDQFAHGVHALNTTKETADRLADRSLADAAGMLEEREKDQRTNGKAVDPMSALRGLAKVLNKQHRRS</sequence>
<proteinExistence type="predicted"/>
<gene>
    <name evidence="1" type="ORF">LTR37_002381</name>
</gene>
<comment type="caution">
    <text evidence="1">The sequence shown here is derived from an EMBL/GenBank/DDBJ whole genome shotgun (WGS) entry which is preliminary data.</text>
</comment>
<evidence type="ECO:0000313" key="1">
    <source>
        <dbReference type="EMBL" id="KAK3722390.1"/>
    </source>
</evidence>
<accession>A0ACC3NSK3</accession>
<dbReference type="Proteomes" id="UP001281147">
    <property type="component" value="Unassembled WGS sequence"/>
</dbReference>
<reference evidence="1" key="1">
    <citation type="submission" date="2023-07" db="EMBL/GenBank/DDBJ databases">
        <title>Black Yeasts Isolated from many extreme environments.</title>
        <authorList>
            <person name="Coleine C."/>
            <person name="Stajich J.E."/>
            <person name="Selbmann L."/>
        </authorList>
    </citation>
    <scope>NUCLEOTIDE SEQUENCE</scope>
    <source>
        <strain evidence="1">CCFEE 5714</strain>
    </source>
</reference>
<keyword evidence="2" id="KW-1185">Reference proteome</keyword>
<organism evidence="1 2">
    <name type="scientific">Vermiconidia calcicola</name>
    <dbReference type="NCBI Taxonomy" id="1690605"/>
    <lineage>
        <taxon>Eukaryota</taxon>
        <taxon>Fungi</taxon>
        <taxon>Dikarya</taxon>
        <taxon>Ascomycota</taxon>
        <taxon>Pezizomycotina</taxon>
        <taxon>Dothideomycetes</taxon>
        <taxon>Dothideomycetidae</taxon>
        <taxon>Mycosphaerellales</taxon>
        <taxon>Extremaceae</taxon>
        <taxon>Vermiconidia</taxon>
    </lineage>
</organism>
<evidence type="ECO:0000313" key="2">
    <source>
        <dbReference type="Proteomes" id="UP001281147"/>
    </source>
</evidence>
<protein>
    <submittedName>
        <fullName evidence="1">Uncharacterized protein</fullName>
    </submittedName>
</protein>